<sequence>MKMRTLYESQFKEAGGIASEVGLQSRHAEVLLGKMELCL</sequence>
<name>A0A0G3BRQ7_9BURK</name>
<organism evidence="1 2">
    <name type="scientific">Caldimonas brevitalea</name>
    <dbReference type="NCBI Taxonomy" id="413882"/>
    <lineage>
        <taxon>Bacteria</taxon>
        <taxon>Pseudomonadati</taxon>
        <taxon>Pseudomonadota</taxon>
        <taxon>Betaproteobacteria</taxon>
        <taxon>Burkholderiales</taxon>
        <taxon>Sphaerotilaceae</taxon>
        <taxon>Caldimonas</taxon>
    </lineage>
</organism>
<protein>
    <submittedName>
        <fullName evidence="1">Uncharacterized protein</fullName>
    </submittedName>
</protein>
<reference evidence="1 2" key="1">
    <citation type="submission" date="2015-05" db="EMBL/GenBank/DDBJ databases">
        <authorList>
            <person name="Tang B."/>
            <person name="Yu Y."/>
        </authorList>
    </citation>
    <scope>NUCLEOTIDE SEQUENCE [LARGE SCALE GENOMIC DNA]</scope>
    <source>
        <strain evidence="1 2">DSM 7029</strain>
    </source>
</reference>
<evidence type="ECO:0000313" key="1">
    <source>
        <dbReference type="EMBL" id="AKJ30061.1"/>
    </source>
</evidence>
<dbReference type="AlphaFoldDB" id="A0A0G3BRQ7"/>
<keyword evidence="2" id="KW-1185">Reference proteome</keyword>
<accession>A0A0G3BRQ7</accession>
<proteinExistence type="predicted"/>
<gene>
    <name evidence="1" type="ORF">AAW51_3370</name>
</gene>
<dbReference type="KEGG" id="pbh:AAW51_3370"/>
<dbReference type="EMBL" id="CP011371">
    <property type="protein sequence ID" value="AKJ30061.1"/>
    <property type="molecule type" value="Genomic_DNA"/>
</dbReference>
<evidence type="ECO:0000313" key="2">
    <source>
        <dbReference type="Proteomes" id="UP000035352"/>
    </source>
</evidence>
<dbReference type="Proteomes" id="UP000035352">
    <property type="component" value="Chromosome"/>
</dbReference>